<comment type="similarity">
    <text evidence="2 6">Belongs to the SURF1 family.</text>
</comment>
<keyword evidence="6" id="KW-1003">Cell membrane</keyword>
<protein>
    <recommendedName>
        <fullName evidence="6">SURF1-like protein</fullName>
    </recommendedName>
</protein>
<dbReference type="KEGG" id="upv:EJN92_11955"/>
<keyword evidence="4 6" id="KW-1133">Transmembrane helix</keyword>
<dbReference type="OrthoDB" id="9789940at2"/>
<evidence type="ECO:0000256" key="4">
    <source>
        <dbReference type="ARBA" id="ARBA00022989"/>
    </source>
</evidence>
<evidence type="ECO:0000256" key="1">
    <source>
        <dbReference type="ARBA" id="ARBA00004370"/>
    </source>
</evidence>
<feature type="transmembrane region" description="Helical" evidence="6">
    <location>
        <begin position="214"/>
        <end position="232"/>
    </location>
</feature>
<dbReference type="InterPro" id="IPR002994">
    <property type="entry name" value="Surf1/Shy1"/>
</dbReference>
<evidence type="ECO:0000256" key="2">
    <source>
        <dbReference type="ARBA" id="ARBA00007165"/>
    </source>
</evidence>
<sequence>MPYSFRFRLIPTILTVALCALGITLGQWQTSRALEKEVIASAMIARASLAPLTAQELSASSADLAFRRASVSGEFVAAWPLYLDNRPLHGVAGFYVMMPFKVAGSDRHILVARGWQPRNPNIRTQMPMLKTPAGAIQLDGVVRVGIDKVMQLGQATAFTPGAITQNMTAQGVAQQSGLKMFDFVLEQTSASVDGLQRDWPLPSAGADKHRAYAFQWYALSLMAAIFFVVTGFRRGKNR</sequence>
<evidence type="ECO:0000256" key="5">
    <source>
        <dbReference type="ARBA" id="ARBA00023136"/>
    </source>
</evidence>
<comment type="subcellular location">
    <subcellularLocation>
        <location evidence="6">Cell membrane</location>
        <topology evidence="6">Multi-pass membrane protein</topology>
    </subcellularLocation>
    <subcellularLocation>
        <location evidence="1">Membrane</location>
    </subcellularLocation>
</comment>
<dbReference type="PANTHER" id="PTHR23427:SF2">
    <property type="entry name" value="SURFEIT LOCUS PROTEIN 1"/>
    <property type="match status" value="1"/>
</dbReference>
<proteinExistence type="inferred from homology"/>
<evidence type="ECO:0000313" key="7">
    <source>
        <dbReference type="EMBL" id="AZP12653.1"/>
    </source>
</evidence>
<comment type="caution">
    <text evidence="6">Lacks conserved residue(s) required for the propagation of feature annotation.</text>
</comment>
<name>A0A3Q9BRZ6_9BURK</name>
<dbReference type="InterPro" id="IPR045214">
    <property type="entry name" value="Surf1/Surf4"/>
</dbReference>
<dbReference type="RefSeq" id="WP_126128032.1">
    <property type="nucleotide sequence ID" value="NZ_CP034464.1"/>
</dbReference>
<evidence type="ECO:0000256" key="3">
    <source>
        <dbReference type="ARBA" id="ARBA00022692"/>
    </source>
</evidence>
<dbReference type="GO" id="GO:0005886">
    <property type="term" value="C:plasma membrane"/>
    <property type="evidence" value="ECO:0007669"/>
    <property type="project" value="UniProtKB-SubCell"/>
</dbReference>
<keyword evidence="3 6" id="KW-0812">Transmembrane</keyword>
<keyword evidence="5 6" id="KW-0472">Membrane</keyword>
<dbReference type="EMBL" id="CP034464">
    <property type="protein sequence ID" value="AZP12653.1"/>
    <property type="molecule type" value="Genomic_DNA"/>
</dbReference>
<dbReference type="PROSITE" id="PS50895">
    <property type="entry name" value="SURF1"/>
    <property type="match status" value="1"/>
</dbReference>
<dbReference type="AlphaFoldDB" id="A0A3Q9BRZ6"/>
<organism evidence="7 8">
    <name type="scientific">Undibacterium parvum</name>
    <dbReference type="NCBI Taxonomy" id="401471"/>
    <lineage>
        <taxon>Bacteria</taxon>
        <taxon>Pseudomonadati</taxon>
        <taxon>Pseudomonadota</taxon>
        <taxon>Betaproteobacteria</taxon>
        <taxon>Burkholderiales</taxon>
        <taxon>Oxalobacteraceae</taxon>
        <taxon>Undibacterium</taxon>
    </lineage>
</organism>
<evidence type="ECO:0000256" key="6">
    <source>
        <dbReference type="RuleBase" id="RU363076"/>
    </source>
</evidence>
<reference evidence="7 8" key="1">
    <citation type="journal article" date="2011" name="Int. J. Syst. Evol. Microbiol.">
        <title>Description of Undibacterium oligocarboniphilum sp. nov., isolated from purified water, and Undibacterium pigrum strain CCUG 49012 as the type strain of Undibacterium parvum sp. nov., and emended descriptions of the genus Undibacterium and the species Undibacterium pigrum.</title>
        <authorList>
            <person name="Eder W."/>
            <person name="Wanner G."/>
            <person name="Ludwig W."/>
            <person name="Busse H.J."/>
            <person name="Ziemke-Kageler F."/>
            <person name="Lang E."/>
        </authorList>
    </citation>
    <scope>NUCLEOTIDE SEQUENCE [LARGE SCALE GENOMIC DNA]</scope>
    <source>
        <strain evidence="7 8">DSM 23061</strain>
    </source>
</reference>
<dbReference type="CDD" id="cd06662">
    <property type="entry name" value="SURF1"/>
    <property type="match status" value="1"/>
</dbReference>
<keyword evidence="8" id="KW-1185">Reference proteome</keyword>
<dbReference type="Proteomes" id="UP000275663">
    <property type="component" value="Chromosome"/>
</dbReference>
<gene>
    <name evidence="7" type="ORF">EJN92_11955</name>
</gene>
<accession>A0A3Q9BRZ6</accession>
<dbReference type="Pfam" id="PF02104">
    <property type="entry name" value="SURF1"/>
    <property type="match status" value="1"/>
</dbReference>
<dbReference type="PANTHER" id="PTHR23427">
    <property type="entry name" value="SURFEIT LOCUS PROTEIN"/>
    <property type="match status" value="1"/>
</dbReference>
<evidence type="ECO:0000313" key="8">
    <source>
        <dbReference type="Proteomes" id="UP000275663"/>
    </source>
</evidence>